<dbReference type="OrthoDB" id="1748457at2759"/>
<reference evidence="4 5" key="1">
    <citation type="submission" date="2019-08" db="EMBL/GenBank/DDBJ databases">
        <title>Draft genome sequences of two oriental melons (Cucumis melo L. var makuwa).</title>
        <authorList>
            <person name="Kwon S.-Y."/>
        </authorList>
    </citation>
    <scope>NUCLEOTIDE SEQUENCE [LARGE SCALE GENOMIC DNA]</scope>
    <source>
        <strain evidence="5">cv. Chang Bougi</strain>
        <strain evidence="4">cv. SW 3</strain>
        <tissue evidence="3">Leaf</tissue>
    </source>
</reference>
<dbReference type="Proteomes" id="UP000321393">
    <property type="component" value="Unassembled WGS sequence"/>
</dbReference>
<feature type="region of interest" description="Disordered" evidence="1">
    <location>
        <begin position="98"/>
        <end position="126"/>
    </location>
</feature>
<protein>
    <submittedName>
        <fullName evidence="3">Retrotransposon protein</fullName>
    </submittedName>
</protein>
<dbReference type="EMBL" id="SSTD01009149">
    <property type="protein sequence ID" value="TYK14749.1"/>
    <property type="molecule type" value="Genomic_DNA"/>
</dbReference>
<comment type="caution">
    <text evidence="3">The sequence shown here is derived from an EMBL/GenBank/DDBJ whole genome shotgun (WGS) entry which is preliminary data.</text>
</comment>
<gene>
    <name evidence="3" type="ORF">E5676_scaffold692G00870</name>
    <name evidence="2" type="ORF">E6C27_scaffold749G00850</name>
</gene>
<dbReference type="EMBL" id="SSTE01004817">
    <property type="protein sequence ID" value="KAA0061395.1"/>
    <property type="molecule type" value="Genomic_DNA"/>
</dbReference>
<evidence type="ECO:0000313" key="2">
    <source>
        <dbReference type="EMBL" id="KAA0061395.1"/>
    </source>
</evidence>
<sequence length="171" mass="19197">MRGSSCNGFEWNYELKCIIVKKDVFENWSHPVANGLLNRSFPHYNELCYVFGRDCATGGRIETFVDVESNVSGWYEGLASTDDGNNIEIPTMYSQGLDMSPNDIMGTRPKRASGDRNASSELKRKRGGQSVEIAKVICSVMEYVNDQLNQNVDRLIIQCQDASATRQEVVQ</sequence>
<evidence type="ECO:0000313" key="4">
    <source>
        <dbReference type="Proteomes" id="UP000321393"/>
    </source>
</evidence>
<proteinExistence type="predicted"/>
<dbReference type="PANTHER" id="PTHR46250:SF18">
    <property type="entry name" value="MYB_SANT-LIKE DOMAIN-CONTAINING PROTEIN"/>
    <property type="match status" value="1"/>
</dbReference>
<dbReference type="AlphaFoldDB" id="A0A5D3CX17"/>
<dbReference type="PANTHER" id="PTHR46250">
    <property type="entry name" value="MYB/SANT-LIKE DNA-BINDING DOMAIN PROTEIN-RELATED"/>
    <property type="match status" value="1"/>
</dbReference>
<dbReference type="Proteomes" id="UP000321947">
    <property type="component" value="Unassembled WGS sequence"/>
</dbReference>
<evidence type="ECO:0000313" key="5">
    <source>
        <dbReference type="Proteomes" id="UP000321947"/>
    </source>
</evidence>
<evidence type="ECO:0000313" key="3">
    <source>
        <dbReference type="EMBL" id="TYK14749.1"/>
    </source>
</evidence>
<organism evidence="3 5">
    <name type="scientific">Cucumis melo var. makuwa</name>
    <name type="common">Oriental melon</name>
    <dbReference type="NCBI Taxonomy" id="1194695"/>
    <lineage>
        <taxon>Eukaryota</taxon>
        <taxon>Viridiplantae</taxon>
        <taxon>Streptophyta</taxon>
        <taxon>Embryophyta</taxon>
        <taxon>Tracheophyta</taxon>
        <taxon>Spermatophyta</taxon>
        <taxon>Magnoliopsida</taxon>
        <taxon>eudicotyledons</taxon>
        <taxon>Gunneridae</taxon>
        <taxon>Pentapetalae</taxon>
        <taxon>rosids</taxon>
        <taxon>fabids</taxon>
        <taxon>Cucurbitales</taxon>
        <taxon>Cucurbitaceae</taxon>
        <taxon>Benincaseae</taxon>
        <taxon>Cucumis</taxon>
    </lineage>
</organism>
<name>A0A5D3CX17_CUCMM</name>
<evidence type="ECO:0000256" key="1">
    <source>
        <dbReference type="SAM" id="MobiDB-lite"/>
    </source>
</evidence>
<accession>A0A5D3CX17</accession>